<organism evidence="1">
    <name type="scientific">Arundo donax</name>
    <name type="common">Giant reed</name>
    <name type="synonym">Donax arundinaceus</name>
    <dbReference type="NCBI Taxonomy" id="35708"/>
    <lineage>
        <taxon>Eukaryota</taxon>
        <taxon>Viridiplantae</taxon>
        <taxon>Streptophyta</taxon>
        <taxon>Embryophyta</taxon>
        <taxon>Tracheophyta</taxon>
        <taxon>Spermatophyta</taxon>
        <taxon>Magnoliopsida</taxon>
        <taxon>Liliopsida</taxon>
        <taxon>Poales</taxon>
        <taxon>Poaceae</taxon>
        <taxon>PACMAD clade</taxon>
        <taxon>Arundinoideae</taxon>
        <taxon>Arundineae</taxon>
        <taxon>Arundo</taxon>
    </lineage>
</organism>
<dbReference type="EMBL" id="GBRH01225179">
    <property type="protein sequence ID" value="JAD72716.1"/>
    <property type="molecule type" value="Transcribed_RNA"/>
</dbReference>
<name>A0A0A9CAW3_ARUDO</name>
<sequence length="47" mass="5334">MNIRKKVGETIPVLSVYSMQISSKINPPLPIDKTTTYQNRRVTTNSI</sequence>
<protein>
    <submittedName>
        <fullName evidence="1">Uncharacterized protein</fullName>
    </submittedName>
</protein>
<reference evidence="1" key="1">
    <citation type="submission" date="2014-09" db="EMBL/GenBank/DDBJ databases">
        <authorList>
            <person name="Magalhaes I.L.F."/>
            <person name="Oliveira U."/>
            <person name="Santos F.R."/>
            <person name="Vidigal T.H.D.A."/>
            <person name="Brescovit A.D."/>
            <person name="Santos A.J."/>
        </authorList>
    </citation>
    <scope>NUCLEOTIDE SEQUENCE</scope>
    <source>
        <tissue evidence="1">Shoot tissue taken approximately 20 cm above the soil surface</tissue>
    </source>
</reference>
<accession>A0A0A9CAW3</accession>
<proteinExistence type="predicted"/>
<dbReference type="AlphaFoldDB" id="A0A0A9CAW3"/>
<reference evidence="1" key="2">
    <citation type="journal article" date="2015" name="Data Brief">
        <title>Shoot transcriptome of the giant reed, Arundo donax.</title>
        <authorList>
            <person name="Barrero R.A."/>
            <person name="Guerrero F.D."/>
            <person name="Moolhuijzen P."/>
            <person name="Goolsby J.A."/>
            <person name="Tidwell J."/>
            <person name="Bellgard S.E."/>
            <person name="Bellgard M.I."/>
        </authorList>
    </citation>
    <scope>NUCLEOTIDE SEQUENCE</scope>
    <source>
        <tissue evidence="1">Shoot tissue taken approximately 20 cm above the soil surface</tissue>
    </source>
</reference>
<evidence type="ECO:0000313" key="1">
    <source>
        <dbReference type="EMBL" id="JAD72716.1"/>
    </source>
</evidence>